<evidence type="ECO:0000259" key="1">
    <source>
        <dbReference type="Pfam" id="PF00134"/>
    </source>
</evidence>
<protein>
    <recommendedName>
        <fullName evidence="1">Cyclin N-terminal domain-containing protein</fullName>
    </recommendedName>
</protein>
<dbReference type="SUPFAM" id="SSF47954">
    <property type="entry name" value="Cyclin-like"/>
    <property type="match status" value="1"/>
</dbReference>
<dbReference type="Pfam" id="PF00134">
    <property type="entry name" value="Cyclin_N"/>
    <property type="match status" value="1"/>
</dbReference>
<dbReference type="InterPro" id="IPR036915">
    <property type="entry name" value="Cyclin-like_sf"/>
</dbReference>
<dbReference type="InterPro" id="IPR006671">
    <property type="entry name" value="Cyclin_N"/>
</dbReference>
<accession>A0ABD3R9A6</accession>
<dbReference type="Gene3D" id="1.10.472.10">
    <property type="entry name" value="Cyclin-like"/>
    <property type="match status" value="1"/>
</dbReference>
<keyword evidence="3" id="KW-1185">Reference proteome</keyword>
<feature type="domain" description="Cyclin N-terminal" evidence="1">
    <location>
        <begin position="55"/>
        <end position="169"/>
    </location>
</feature>
<dbReference type="EMBL" id="JALLPB020000394">
    <property type="protein sequence ID" value="KAL3809604.1"/>
    <property type="molecule type" value="Genomic_DNA"/>
</dbReference>
<dbReference type="PANTHER" id="PTHR10177">
    <property type="entry name" value="CYCLINS"/>
    <property type="match status" value="1"/>
</dbReference>
<sequence length="272" mass="31397">MTEFLRDAAGMTQQTLEILYTTMKQDFAFSYHDYLNNEEDLGDFTDTIGLKVAFDDRAKIVDWCYSVIDMCELDREHVARAMNIVDRFMSNPHRPPRSEILPHFSHREILYDRNMYQLLAVSALYISIKVNEREIFSAENIATMSQGNYSAANIEAMERTILECLSWRVCAPTAFQLGCIVIELMISQVQESTDVVMDIGRWNAIRNELAFQTESAVRDFQLAAQRPSSVAYMALINTIEVDKNMKNSERYLLMKTLANIFLEVKNLSLTFF</sequence>
<dbReference type="AlphaFoldDB" id="A0ABD3R9A6"/>
<name>A0ABD3R9A6_9STRA</name>
<proteinExistence type="predicted"/>
<evidence type="ECO:0000313" key="3">
    <source>
        <dbReference type="Proteomes" id="UP001530377"/>
    </source>
</evidence>
<evidence type="ECO:0000313" key="2">
    <source>
        <dbReference type="EMBL" id="KAL3809604.1"/>
    </source>
</evidence>
<organism evidence="2 3">
    <name type="scientific">Cyclostephanos tholiformis</name>
    <dbReference type="NCBI Taxonomy" id="382380"/>
    <lineage>
        <taxon>Eukaryota</taxon>
        <taxon>Sar</taxon>
        <taxon>Stramenopiles</taxon>
        <taxon>Ochrophyta</taxon>
        <taxon>Bacillariophyta</taxon>
        <taxon>Coscinodiscophyceae</taxon>
        <taxon>Thalassiosirophycidae</taxon>
        <taxon>Stephanodiscales</taxon>
        <taxon>Stephanodiscaceae</taxon>
        <taxon>Cyclostephanos</taxon>
    </lineage>
</organism>
<gene>
    <name evidence="2" type="ORF">ACHAXA_002163</name>
</gene>
<reference evidence="2 3" key="1">
    <citation type="submission" date="2024-10" db="EMBL/GenBank/DDBJ databases">
        <title>Updated reference genomes for cyclostephanoid diatoms.</title>
        <authorList>
            <person name="Roberts W.R."/>
            <person name="Alverson A.J."/>
        </authorList>
    </citation>
    <scope>NUCLEOTIDE SEQUENCE [LARGE SCALE GENOMIC DNA]</scope>
    <source>
        <strain evidence="2 3">AJA228-03</strain>
    </source>
</reference>
<dbReference type="Proteomes" id="UP001530377">
    <property type="component" value="Unassembled WGS sequence"/>
</dbReference>
<dbReference type="InterPro" id="IPR039361">
    <property type="entry name" value="Cyclin"/>
</dbReference>
<dbReference type="FunFam" id="1.10.472.10:FF:000093">
    <property type="entry name" value="Predicted protein"/>
    <property type="match status" value="1"/>
</dbReference>
<comment type="caution">
    <text evidence="2">The sequence shown here is derived from an EMBL/GenBank/DDBJ whole genome shotgun (WGS) entry which is preliminary data.</text>
</comment>